<evidence type="ECO:0000313" key="2">
    <source>
        <dbReference type="EMBL" id="CAJ1940136.1"/>
    </source>
</evidence>
<dbReference type="EMBL" id="CAKOGP040000890">
    <property type="protein sequence ID" value="CAJ1940136.1"/>
    <property type="molecule type" value="Genomic_DNA"/>
</dbReference>
<reference evidence="2" key="1">
    <citation type="submission" date="2023-08" db="EMBL/GenBank/DDBJ databases">
        <authorList>
            <person name="Audoor S."/>
            <person name="Bilcke G."/>
        </authorList>
    </citation>
    <scope>NUCLEOTIDE SEQUENCE</scope>
</reference>
<feature type="compositionally biased region" description="Basic and acidic residues" evidence="1">
    <location>
        <begin position="258"/>
        <end position="268"/>
    </location>
</feature>
<evidence type="ECO:0000313" key="3">
    <source>
        <dbReference type="Proteomes" id="UP001295423"/>
    </source>
</evidence>
<protein>
    <submittedName>
        <fullName evidence="2">Uncharacterized protein</fullName>
    </submittedName>
</protein>
<dbReference type="Proteomes" id="UP001295423">
    <property type="component" value="Unassembled WGS sequence"/>
</dbReference>
<name>A0AAD2FHZ3_9STRA</name>
<evidence type="ECO:0000256" key="1">
    <source>
        <dbReference type="SAM" id="MobiDB-lite"/>
    </source>
</evidence>
<proteinExistence type="predicted"/>
<sequence length="282" mass="32208">MHDDKPDDISKTGISFHWDKDEDLRLMAGGNLYLHPHISTVTYMTGLGSPTLIANSRINPLSGEWMVPGEEGSEEKQVEGLVSWPTQGKHMSFDGRYLHAALPALMQPGEFEKQIHFEDSKDPKEQKLLKRRHRRVTFLVNIWLNYTPFNVEPFPDTMVDKLSGLKVSERKSLEFQPEGSVPTTSISTNRTKVMDLKDNKTIEEKPTEFTWPMGDCDSQERIRMSLPLETIRSQANRGGNVRIHWDTNADSCFSLHKGPLEAKKRSQEDENADESVKRSRKS</sequence>
<accession>A0AAD2FHZ3</accession>
<organism evidence="2 3">
    <name type="scientific">Cylindrotheca closterium</name>
    <dbReference type="NCBI Taxonomy" id="2856"/>
    <lineage>
        <taxon>Eukaryota</taxon>
        <taxon>Sar</taxon>
        <taxon>Stramenopiles</taxon>
        <taxon>Ochrophyta</taxon>
        <taxon>Bacillariophyta</taxon>
        <taxon>Bacillariophyceae</taxon>
        <taxon>Bacillariophycidae</taxon>
        <taxon>Bacillariales</taxon>
        <taxon>Bacillariaceae</taxon>
        <taxon>Cylindrotheca</taxon>
    </lineage>
</organism>
<feature type="region of interest" description="Disordered" evidence="1">
    <location>
        <begin position="256"/>
        <end position="282"/>
    </location>
</feature>
<dbReference type="AlphaFoldDB" id="A0AAD2FHZ3"/>
<gene>
    <name evidence="2" type="ORF">CYCCA115_LOCUS6889</name>
</gene>
<keyword evidence="3" id="KW-1185">Reference proteome</keyword>
<comment type="caution">
    <text evidence="2">The sequence shown here is derived from an EMBL/GenBank/DDBJ whole genome shotgun (WGS) entry which is preliminary data.</text>
</comment>